<protein>
    <submittedName>
        <fullName evidence="1">Uncharacterized protein</fullName>
    </submittedName>
</protein>
<reference evidence="1 2" key="1">
    <citation type="journal article" date="2017" name="Mol. Biol. Evol.">
        <title>The 4-celled Tetrabaena socialis nuclear genome reveals the essential components for genetic control of cell number at the origin of multicellularity in the volvocine lineage.</title>
        <authorList>
            <person name="Featherston J."/>
            <person name="Arakaki Y."/>
            <person name="Hanschen E.R."/>
            <person name="Ferris P.J."/>
            <person name="Michod R.E."/>
            <person name="Olson B.J.S.C."/>
            <person name="Nozaki H."/>
            <person name="Durand P.M."/>
        </authorList>
    </citation>
    <scope>NUCLEOTIDE SEQUENCE [LARGE SCALE GENOMIC DNA]</scope>
    <source>
        <strain evidence="1 2">NIES-571</strain>
    </source>
</reference>
<dbReference type="EMBL" id="PGGS01000026">
    <property type="protein sequence ID" value="PNH11616.1"/>
    <property type="molecule type" value="Genomic_DNA"/>
</dbReference>
<proteinExistence type="predicted"/>
<evidence type="ECO:0000313" key="1">
    <source>
        <dbReference type="EMBL" id="PNH11616.1"/>
    </source>
</evidence>
<evidence type="ECO:0000313" key="2">
    <source>
        <dbReference type="Proteomes" id="UP000236333"/>
    </source>
</evidence>
<gene>
    <name evidence="1" type="ORF">TSOC_001544</name>
</gene>
<name>A0A2J8AGJ2_9CHLO</name>
<dbReference type="AlphaFoldDB" id="A0A2J8AGJ2"/>
<dbReference type="Proteomes" id="UP000236333">
    <property type="component" value="Unassembled WGS sequence"/>
</dbReference>
<organism evidence="1 2">
    <name type="scientific">Tetrabaena socialis</name>
    <dbReference type="NCBI Taxonomy" id="47790"/>
    <lineage>
        <taxon>Eukaryota</taxon>
        <taxon>Viridiplantae</taxon>
        <taxon>Chlorophyta</taxon>
        <taxon>core chlorophytes</taxon>
        <taxon>Chlorophyceae</taxon>
        <taxon>CS clade</taxon>
        <taxon>Chlamydomonadales</taxon>
        <taxon>Tetrabaenaceae</taxon>
        <taxon>Tetrabaena</taxon>
    </lineage>
</organism>
<comment type="caution">
    <text evidence="1">The sequence shown here is derived from an EMBL/GenBank/DDBJ whole genome shotgun (WGS) entry which is preliminary data.</text>
</comment>
<keyword evidence="2" id="KW-1185">Reference proteome</keyword>
<accession>A0A2J8AGJ2</accession>
<sequence>MVGLLSCYQRRQQQNRGACVHLLVYLSEFEGKPQLHPSDWLDEALQLFMRRQVKEWLQGKGYDVVEIANGAQYGKVLQAWVRSLEDSGLARSPDGVRVGSIALKVHVHAAGQRF</sequence>